<comment type="caution">
    <text evidence="4">The sequence shown here is derived from an EMBL/GenBank/DDBJ whole genome shotgun (WGS) entry which is preliminary data.</text>
</comment>
<dbReference type="Gene3D" id="3.10.580.10">
    <property type="entry name" value="CBS-domain"/>
    <property type="match status" value="2"/>
</dbReference>
<evidence type="ECO:0000313" key="4">
    <source>
        <dbReference type="EMBL" id="KKP68270.1"/>
    </source>
</evidence>
<dbReference type="SMART" id="SM00116">
    <property type="entry name" value="CBS"/>
    <property type="match status" value="4"/>
</dbReference>
<dbReference type="PANTHER" id="PTHR43080:SF2">
    <property type="entry name" value="CBS DOMAIN-CONTAINING PROTEIN"/>
    <property type="match status" value="1"/>
</dbReference>
<dbReference type="InterPro" id="IPR051257">
    <property type="entry name" value="Diverse_CBS-Domain"/>
</dbReference>
<dbReference type="InterPro" id="IPR046342">
    <property type="entry name" value="CBS_dom_sf"/>
</dbReference>
<dbReference type="Proteomes" id="UP000034127">
    <property type="component" value="Unassembled WGS sequence"/>
</dbReference>
<dbReference type="CDD" id="cd02205">
    <property type="entry name" value="CBS_pair_SF"/>
    <property type="match status" value="2"/>
</dbReference>
<organism evidence="4 5">
    <name type="scientific">Candidatus Roizmanbacteria bacterium GW2011_GWC2_35_12</name>
    <dbReference type="NCBI Taxonomy" id="1618485"/>
    <lineage>
        <taxon>Bacteria</taxon>
        <taxon>Candidatus Roizmaniibacteriota</taxon>
    </lineage>
</organism>
<evidence type="ECO:0000313" key="5">
    <source>
        <dbReference type="Proteomes" id="UP000034127"/>
    </source>
</evidence>
<sequence length="289" mass="33281">MIDLQDILKKDKIIKVSPDETLTKALSRLSTSHDAGFVFDADDKYIGVINPYYSLIKSSHPGNSKVLHCLHHPPKIYIDFSLSKVAELLIQSKIHYLPVLDRKDNFLGIISARRLLTHLKELPIFKEKISVLFRFPKRPLVVIYEDESIAKAVHIFKTSKFSKIIVINRDMKLKGILSYYDLISFMVTPKGQGGRREKVGDKSHINSQPVKNFVKTFVLTLKKEGLVSDAFKLMIDKKIGSVILVDEERHPVGIITTRDLLRYFIDKERFQFLTRASSKIRLFLSRKRT</sequence>
<dbReference type="SUPFAM" id="SSF54631">
    <property type="entry name" value="CBS-domain pair"/>
    <property type="match status" value="2"/>
</dbReference>
<feature type="domain" description="CBS" evidence="3">
    <location>
        <begin position="214"/>
        <end position="272"/>
    </location>
</feature>
<name>A0A0G0DZ15_9BACT</name>
<feature type="domain" description="CBS" evidence="3">
    <location>
        <begin position="69"/>
        <end position="127"/>
    </location>
</feature>
<dbReference type="EMBL" id="LBPX01000004">
    <property type="protein sequence ID" value="KKP68270.1"/>
    <property type="molecule type" value="Genomic_DNA"/>
</dbReference>
<feature type="domain" description="CBS" evidence="3">
    <location>
        <begin position="136"/>
        <end position="192"/>
    </location>
</feature>
<evidence type="ECO:0000256" key="1">
    <source>
        <dbReference type="ARBA" id="ARBA00023122"/>
    </source>
</evidence>
<dbReference type="PANTHER" id="PTHR43080">
    <property type="entry name" value="CBS DOMAIN-CONTAINING PROTEIN CBSX3, MITOCHONDRIAL"/>
    <property type="match status" value="1"/>
</dbReference>
<evidence type="ECO:0000256" key="2">
    <source>
        <dbReference type="PROSITE-ProRule" id="PRU00703"/>
    </source>
</evidence>
<protein>
    <recommendedName>
        <fullName evidence="3">CBS domain-containing protein</fullName>
    </recommendedName>
</protein>
<dbReference type="InterPro" id="IPR000644">
    <property type="entry name" value="CBS_dom"/>
</dbReference>
<proteinExistence type="predicted"/>
<dbReference type="AlphaFoldDB" id="A0A0G0DZ15"/>
<keyword evidence="1 2" id="KW-0129">CBS domain</keyword>
<reference evidence="4 5" key="1">
    <citation type="journal article" date="2015" name="Nature">
        <title>rRNA introns, odd ribosomes, and small enigmatic genomes across a large radiation of phyla.</title>
        <authorList>
            <person name="Brown C.T."/>
            <person name="Hug L.A."/>
            <person name="Thomas B.C."/>
            <person name="Sharon I."/>
            <person name="Castelle C.J."/>
            <person name="Singh A."/>
            <person name="Wilkins M.J."/>
            <person name="Williams K.H."/>
            <person name="Banfield J.F."/>
        </authorList>
    </citation>
    <scope>NUCLEOTIDE SEQUENCE [LARGE SCALE GENOMIC DNA]</scope>
</reference>
<dbReference type="PROSITE" id="PS51371">
    <property type="entry name" value="CBS"/>
    <property type="match status" value="3"/>
</dbReference>
<accession>A0A0G0DZ15</accession>
<dbReference type="Pfam" id="PF00571">
    <property type="entry name" value="CBS"/>
    <property type="match status" value="4"/>
</dbReference>
<evidence type="ECO:0000259" key="3">
    <source>
        <dbReference type="PROSITE" id="PS51371"/>
    </source>
</evidence>
<gene>
    <name evidence="4" type="ORF">UR63_C0004G0008</name>
</gene>